<dbReference type="KEGG" id="fls:GLV81_16450"/>
<evidence type="ECO:0000313" key="2">
    <source>
        <dbReference type="EMBL" id="QGW29483.1"/>
    </source>
</evidence>
<accession>A0A6I6GCL5</accession>
<dbReference type="EMBL" id="CP046566">
    <property type="protein sequence ID" value="QGW29483.1"/>
    <property type="molecule type" value="Genomic_DNA"/>
</dbReference>
<evidence type="ECO:0000256" key="1">
    <source>
        <dbReference type="SAM" id="Phobius"/>
    </source>
</evidence>
<keyword evidence="3" id="KW-1185">Reference proteome</keyword>
<name>A0A6I6GCL5_9BACT</name>
<keyword evidence="1" id="KW-0812">Transmembrane</keyword>
<reference evidence="2 3" key="1">
    <citation type="submission" date="2019-11" db="EMBL/GenBank/DDBJ databases">
        <authorList>
            <person name="Im W.T."/>
        </authorList>
    </citation>
    <scope>NUCLEOTIDE SEQUENCE [LARGE SCALE GENOMIC DNA]</scope>
    <source>
        <strain evidence="2 3">SB-02</strain>
    </source>
</reference>
<dbReference type="Proteomes" id="UP000426027">
    <property type="component" value="Chromosome"/>
</dbReference>
<evidence type="ECO:0000313" key="3">
    <source>
        <dbReference type="Proteomes" id="UP000426027"/>
    </source>
</evidence>
<dbReference type="RefSeq" id="WP_157479835.1">
    <property type="nucleotide sequence ID" value="NZ_CP046566.1"/>
</dbReference>
<gene>
    <name evidence="2" type="ORF">GLV81_16450</name>
</gene>
<dbReference type="AlphaFoldDB" id="A0A6I6GCL5"/>
<evidence type="ECO:0008006" key="4">
    <source>
        <dbReference type="Google" id="ProtNLM"/>
    </source>
</evidence>
<proteinExistence type="predicted"/>
<protein>
    <recommendedName>
        <fullName evidence="4">DUF4175 domain-containing protein</fullName>
    </recommendedName>
</protein>
<feature type="transmembrane region" description="Helical" evidence="1">
    <location>
        <begin position="12"/>
        <end position="34"/>
    </location>
</feature>
<organism evidence="2 3">
    <name type="scientific">Phnomibacter ginsenosidimutans</name>
    <dbReference type="NCBI Taxonomy" id="2676868"/>
    <lineage>
        <taxon>Bacteria</taxon>
        <taxon>Pseudomonadati</taxon>
        <taxon>Bacteroidota</taxon>
        <taxon>Chitinophagia</taxon>
        <taxon>Chitinophagales</taxon>
        <taxon>Chitinophagaceae</taxon>
        <taxon>Phnomibacter</taxon>
    </lineage>
</organism>
<feature type="transmembrane region" description="Helical" evidence="1">
    <location>
        <begin position="40"/>
        <end position="67"/>
    </location>
</feature>
<keyword evidence="1" id="KW-0472">Membrane</keyword>
<sequence>MKTWKLLRNIALLLWFGWFALSGIVVTGLLVWLTPLSMSGLAIVAWGTLGGVLLGAAVAAVLLVFIWRRIATPVMSGLAVVRILREQVMHANSRYRF</sequence>
<keyword evidence="1" id="KW-1133">Transmembrane helix</keyword>